<keyword evidence="1 2" id="KW-0238">DNA-binding</keyword>
<keyword evidence="5" id="KW-1185">Reference proteome</keyword>
<dbReference type="Pfam" id="PF00440">
    <property type="entry name" value="TetR_N"/>
    <property type="match status" value="1"/>
</dbReference>
<dbReference type="InterPro" id="IPR050624">
    <property type="entry name" value="HTH-type_Tx_Regulator"/>
</dbReference>
<reference evidence="4 5" key="1">
    <citation type="submission" date="2018-08" db="EMBL/GenBank/DDBJ databases">
        <title>Genomic Encyclopedia of Type Strains, Phase IV (KMG-IV): sequencing the most valuable type-strain genomes for metagenomic binning, comparative biology and taxonomic classification.</title>
        <authorList>
            <person name="Goeker M."/>
        </authorList>
    </citation>
    <scope>NUCLEOTIDE SEQUENCE [LARGE SCALE GENOMIC DNA]</scope>
    <source>
        <strain evidence="4 5">DSM 23923</strain>
    </source>
</reference>
<evidence type="ECO:0000313" key="5">
    <source>
        <dbReference type="Proteomes" id="UP000256388"/>
    </source>
</evidence>
<evidence type="ECO:0000256" key="2">
    <source>
        <dbReference type="PROSITE-ProRule" id="PRU00335"/>
    </source>
</evidence>
<evidence type="ECO:0000259" key="3">
    <source>
        <dbReference type="PROSITE" id="PS50977"/>
    </source>
</evidence>
<protein>
    <submittedName>
        <fullName evidence="4">TetR family transcriptional regulator</fullName>
    </submittedName>
</protein>
<accession>A0A347ZUP8</accession>
<dbReference type="OrthoDB" id="154075at2"/>
<name>A0A347ZUP8_9CHLR</name>
<dbReference type="InterPro" id="IPR009057">
    <property type="entry name" value="Homeodomain-like_sf"/>
</dbReference>
<dbReference type="RefSeq" id="WP_116223569.1">
    <property type="nucleotide sequence ID" value="NZ_AP018437.1"/>
</dbReference>
<dbReference type="PANTHER" id="PTHR43479:SF7">
    <property type="entry name" value="TETR-FAMILY TRANSCRIPTIONAL REGULATOR"/>
    <property type="match status" value="1"/>
</dbReference>
<dbReference type="InterPro" id="IPR001647">
    <property type="entry name" value="HTH_TetR"/>
</dbReference>
<dbReference type="PROSITE" id="PS50977">
    <property type="entry name" value="HTH_TETR_2"/>
    <property type="match status" value="1"/>
</dbReference>
<dbReference type="GO" id="GO:0003677">
    <property type="term" value="F:DNA binding"/>
    <property type="evidence" value="ECO:0007669"/>
    <property type="project" value="UniProtKB-UniRule"/>
</dbReference>
<evidence type="ECO:0000256" key="1">
    <source>
        <dbReference type="ARBA" id="ARBA00023125"/>
    </source>
</evidence>
<dbReference type="EMBL" id="QUMS01000001">
    <property type="protein sequence ID" value="REG10385.1"/>
    <property type="molecule type" value="Genomic_DNA"/>
</dbReference>
<proteinExistence type="predicted"/>
<comment type="caution">
    <text evidence="4">The sequence shown here is derived from an EMBL/GenBank/DDBJ whole genome shotgun (WGS) entry which is preliminary data.</text>
</comment>
<dbReference type="PROSITE" id="PS01081">
    <property type="entry name" value="HTH_TETR_1"/>
    <property type="match status" value="1"/>
</dbReference>
<dbReference type="InterPro" id="IPR039532">
    <property type="entry name" value="TetR_C_Firmicutes"/>
</dbReference>
<sequence>MDENEKNRHQRRRMRTIAQLKQAALALLLEKGYDAISIQEITDRADLGRGTFYIYFRSKEDIVWNIIEEGFSRATENAINDAAGKMPERPEYFSYINIFRHAQENRDLYLIMLGGQGSSLLTKRVQDYLAADFIQDNQRYGIYDCGKLPPEVFAQILTGALFRLLVWWLETPNEYTPEEMAAMLELTLHQGVDKAISH</sequence>
<dbReference type="SUPFAM" id="SSF46689">
    <property type="entry name" value="Homeodomain-like"/>
    <property type="match status" value="1"/>
</dbReference>
<evidence type="ECO:0000313" key="4">
    <source>
        <dbReference type="EMBL" id="REG10385.1"/>
    </source>
</evidence>
<dbReference type="Gene3D" id="1.10.357.10">
    <property type="entry name" value="Tetracycline Repressor, domain 2"/>
    <property type="match status" value="1"/>
</dbReference>
<feature type="DNA-binding region" description="H-T-H motif" evidence="2">
    <location>
        <begin position="37"/>
        <end position="56"/>
    </location>
</feature>
<dbReference type="Proteomes" id="UP000256388">
    <property type="component" value="Unassembled WGS sequence"/>
</dbReference>
<dbReference type="PANTHER" id="PTHR43479">
    <property type="entry name" value="ACREF/ENVCD OPERON REPRESSOR-RELATED"/>
    <property type="match status" value="1"/>
</dbReference>
<gene>
    <name evidence="4" type="ORF">DFR64_0243</name>
</gene>
<dbReference type="InterPro" id="IPR023772">
    <property type="entry name" value="DNA-bd_HTH_TetR-type_CS"/>
</dbReference>
<dbReference type="PRINTS" id="PR00455">
    <property type="entry name" value="HTHTETR"/>
</dbReference>
<dbReference type="AlphaFoldDB" id="A0A347ZUP8"/>
<feature type="domain" description="HTH tetR-type" evidence="3">
    <location>
        <begin position="14"/>
        <end position="74"/>
    </location>
</feature>
<organism evidence="4 5">
    <name type="scientific">Pelolinea submarina</name>
    <dbReference type="NCBI Taxonomy" id="913107"/>
    <lineage>
        <taxon>Bacteria</taxon>
        <taxon>Bacillati</taxon>
        <taxon>Chloroflexota</taxon>
        <taxon>Anaerolineae</taxon>
        <taxon>Anaerolineales</taxon>
        <taxon>Anaerolineaceae</taxon>
        <taxon>Pelolinea</taxon>
    </lineage>
</organism>
<dbReference type="Pfam" id="PF14278">
    <property type="entry name" value="TetR_C_8"/>
    <property type="match status" value="1"/>
</dbReference>